<dbReference type="InterPro" id="IPR036309">
    <property type="entry name" value="T4_recomb_endonuclease_dim_sf"/>
</dbReference>
<dbReference type="SUPFAM" id="SSF68918">
    <property type="entry name" value="Recombination endonuclease VII, C-terminal and dimerization domains"/>
    <property type="match status" value="1"/>
</dbReference>
<name>A0A6B9SW94_9CAUD</name>
<reference evidence="2 3" key="1">
    <citation type="submission" date="2020-01" db="EMBL/GenBank/DDBJ databases">
        <authorList>
            <person name="Dhungana G."/>
            <person name="Malla R."/>
            <person name="Rajaure M."/>
        </authorList>
    </citation>
    <scope>NUCLEOTIDE SEQUENCE [LARGE SCALE GENOMIC DNA]</scope>
</reference>
<keyword evidence="2" id="KW-0378">Hydrolase</keyword>
<evidence type="ECO:0000313" key="3">
    <source>
        <dbReference type="Proteomes" id="UP000475011"/>
    </source>
</evidence>
<dbReference type="InterPro" id="IPR038563">
    <property type="entry name" value="Endonuclease_7_sf"/>
</dbReference>
<gene>
    <name evidence="2" type="ORF">EcMakalu001_061</name>
</gene>
<organism evidence="2 3">
    <name type="scientific">Escherichia phage Ec_Makalu_001</name>
    <dbReference type="NCBI Taxonomy" id="2704943"/>
    <lineage>
        <taxon>Viruses</taxon>
        <taxon>Duplodnaviria</taxon>
        <taxon>Heunggongvirae</taxon>
        <taxon>Uroviricota</taxon>
        <taxon>Caudoviricetes</taxon>
        <taxon>Pantevenvirales</taxon>
        <taxon>Straboviridae</taxon>
        <taxon>Krischvirus</taxon>
        <taxon>Krischvirus gec3s</taxon>
    </lineage>
</organism>
<evidence type="ECO:0000259" key="1">
    <source>
        <dbReference type="Pfam" id="PF09124"/>
    </source>
</evidence>
<accession>A0A6B9SW94</accession>
<dbReference type="Gene3D" id="3.40.1800.10">
    <property type="entry name" value="His-Me finger endonucleases"/>
    <property type="match status" value="1"/>
</dbReference>
<dbReference type="SUPFAM" id="SSF54060">
    <property type="entry name" value="His-Me finger endonucleases"/>
    <property type="match status" value="1"/>
</dbReference>
<dbReference type="EMBL" id="MN894885">
    <property type="protein sequence ID" value="QHJ73282.1"/>
    <property type="molecule type" value="Genomic_DNA"/>
</dbReference>
<dbReference type="Proteomes" id="UP000475011">
    <property type="component" value="Genome"/>
</dbReference>
<feature type="domain" description="T4 recombination endonuclease VII dimerisation" evidence="1">
    <location>
        <begin position="110"/>
        <end position="162"/>
    </location>
</feature>
<sequence length="162" mass="18633">MEGEFMLLTAKSAKEYKQELFEKQGGICPLCQLPLFEDMSKNHLDHDHDLDGKGQGRVRGLLHSCCNRLEGSLTGDFKRFGVGALGADFVVWATNYVNYIKGDYTNNHLHPQYAVDKVKRFSRLTRAEMVAIMDAEGFDYCDADTREEITKKYKKQFIQRLR</sequence>
<dbReference type="InterPro" id="IPR004211">
    <property type="entry name" value="Endonuclease_7"/>
</dbReference>
<protein>
    <submittedName>
        <fullName evidence="2">Recombination endonuclease VII</fullName>
    </submittedName>
</protein>
<dbReference type="GO" id="GO:0004519">
    <property type="term" value="F:endonuclease activity"/>
    <property type="evidence" value="ECO:0007669"/>
    <property type="project" value="UniProtKB-KW"/>
</dbReference>
<proteinExistence type="predicted"/>
<dbReference type="InterPro" id="IPR044925">
    <property type="entry name" value="His-Me_finger_sf"/>
</dbReference>
<dbReference type="Pfam" id="PF02945">
    <property type="entry name" value="Endonuclease_7"/>
    <property type="match status" value="1"/>
</dbReference>
<dbReference type="Pfam" id="PF09124">
    <property type="entry name" value="Endonuc-dimeris"/>
    <property type="match status" value="1"/>
</dbReference>
<dbReference type="Gene3D" id="1.10.720.10">
    <property type="match status" value="1"/>
</dbReference>
<keyword evidence="2" id="KW-0255">Endonuclease</keyword>
<keyword evidence="2" id="KW-0540">Nuclease</keyword>
<dbReference type="InterPro" id="IPR015208">
    <property type="entry name" value="T4_recomb_endonuclease_dimer"/>
</dbReference>
<evidence type="ECO:0000313" key="2">
    <source>
        <dbReference type="EMBL" id="QHJ73282.1"/>
    </source>
</evidence>